<sequence length="38" mass="4321">MPIATIHIYYIKYPTIIFCEVTPNKPSTTRINGTTQHG</sequence>
<reference evidence="1" key="1">
    <citation type="journal article" date="2021" name="Proc. Natl. Acad. Sci. U.S.A.">
        <title>A Catalog of Tens of Thousands of Viruses from Human Metagenomes Reveals Hidden Associations with Chronic Diseases.</title>
        <authorList>
            <person name="Tisza M.J."/>
            <person name="Buck C.B."/>
        </authorList>
    </citation>
    <scope>NUCLEOTIDE SEQUENCE</scope>
    <source>
        <strain evidence="1">CtdDI2</strain>
    </source>
</reference>
<proteinExistence type="predicted"/>
<organism evidence="1">
    <name type="scientific">Podoviridae sp. ctdDI2</name>
    <dbReference type="NCBI Taxonomy" id="2826567"/>
    <lineage>
        <taxon>Viruses</taxon>
        <taxon>Duplodnaviria</taxon>
        <taxon>Heunggongvirae</taxon>
        <taxon>Uroviricota</taxon>
        <taxon>Caudoviricetes</taxon>
    </lineage>
</organism>
<evidence type="ECO:0000313" key="1">
    <source>
        <dbReference type="EMBL" id="DAD96763.1"/>
    </source>
</evidence>
<dbReference type="EMBL" id="BK015224">
    <property type="protein sequence ID" value="DAD96763.1"/>
    <property type="molecule type" value="Genomic_DNA"/>
</dbReference>
<name>A0A8S5NRU8_9CAUD</name>
<protein>
    <submittedName>
        <fullName evidence="1">Uncharacterized protein</fullName>
    </submittedName>
</protein>
<accession>A0A8S5NRU8</accession>